<accession>V5WLP5</accession>
<protein>
    <recommendedName>
        <fullName evidence="3">HicB-like antitoxin of toxin-antitoxin system domain-containing protein</fullName>
    </recommendedName>
</protein>
<sequence length="87" mass="9965">MLKYPVLFYIQTGMADTEEIRFSLPDFDYEHPQSYPCLQQALQAAREKLQALVQDMLEHNLHFPPPSLLKDVRTKGSMGSYVAAGYD</sequence>
<dbReference type="EMBL" id="CP006939">
    <property type="protein sequence ID" value="AHC16499.1"/>
    <property type="molecule type" value="Genomic_DNA"/>
</dbReference>
<dbReference type="KEGG" id="slr:L21SP2_3159"/>
<name>V5WLP5_9SPIO</name>
<gene>
    <name evidence="1" type="ORF">L21SP2_3159</name>
</gene>
<evidence type="ECO:0000313" key="2">
    <source>
        <dbReference type="Proteomes" id="UP000018680"/>
    </source>
</evidence>
<dbReference type="HOGENOM" id="CLU_2481503_0_0_12"/>
<dbReference type="AlphaFoldDB" id="V5WLP5"/>
<proteinExistence type="predicted"/>
<dbReference type="STRING" id="1307761.L21SP2_3159"/>
<dbReference type="Proteomes" id="UP000018680">
    <property type="component" value="Chromosome"/>
</dbReference>
<reference evidence="1 2" key="1">
    <citation type="journal article" date="2015" name="Stand. Genomic Sci.">
        <title>Complete genome sequence and description of Salinispira pacifica gen. nov., sp. nov., a novel spirochaete isolated form a hypersaline microbial mat.</title>
        <authorList>
            <person name="Ben Hania W."/>
            <person name="Joseph M."/>
            <person name="Schumann P."/>
            <person name="Bunk B."/>
            <person name="Fiebig A."/>
            <person name="Sproer C."/>
            <person name="Klenk H.P."/>
            <person name="Fardeau M.L."/>
            <person name="Spring S."/>
        </authorList>
    </citation>
    <scope>NUCLEOTIDE SEQUENCE [LARGE SCALE GENOMIC DNA]</scope>
    <source>
        <strain evidence="1 2">L21-RPul-D2</strain>
    </source>
</reference>
<organism evidence="1 2">
    <name type="scientific">Salinispira pacifica</name>
    <dbReference type="NCBI Taxonomy" id="1307761"/>
    <lineage>
        <taxon>Bacteria</taxon>
        <taxon>Pseudomonadati</taxon>
        <taxon>Spirochaetota</taxon>
        <taxon>Spirochaetia</taxon>
        <taxon>Spirochaetales</taxon>
        <taxon>Spirochaetaceae</taxon>
        <taxon>Salinispira</taxon>
    </lineage>
</organism>
<evidence type="ECO:0000313" key="1">
    <source>
        <dbReference type="EMBL" id="AHC16499.1"/>
    </source>
</evidence>
<evidence type="ECO:0008006" key="3">
    <source>
        <dbReference type="Google" id="ProtNLM"/>
    </source>
</evidence>
<keyword evidence="2" id="KW-1185">Reference proteome</keyword>